<reference evidence="1" key="1">
    <citation type="journal article" date="2020" name="Fungal Divers.">
        <title>Resolving the Mortierellaceae phylogeny through synthesis of multi-gene phylogenetics and phylogenomics.</title>
        <authorList>
            <person name="Vandepol N."/>
            <person name="Liber J."/>
            <person name="Desiro A."/>
            <person name="Na H."/>
            <person name="Kennedy M."/>
            <person name="Barry K."/>
            <person name="Grigoriev I.V."/>
            <person name="Miller A.N."/>
            <person name="O'Donnell K."/>
            <person name="Stajich J.E."/>
            <person name="Bonito G."/>
        </authorList>
    </citation>
    <scope>NUCLEOTIDE SEQUENCE</scope>
    <source>
        <strain evidence="1">NVP60</strain>
    </source>
</reference>
<evidence type="ECO:0000313" key="2">
    <source>
        <dbReference type="Proteomes" id="UP000823405"/>
    </source>
</evidence>
<dbReference type="OrthoDB" id="2432373at2759"/>
<dbReference type="EMBL" id="JAAAIN010005696">
    <property type="protein sequence ID" value="KAG0273364.1"/>
    <property type="molecule type" value="Genomic_DNA"/>
</dbReference>
<name>A0A9P6UDS4_9FUNG</name>
<evidence type="ECO:0000313" key="1">
    <source>
        <dbReference type="EMBL" id="KAG0273364.1"/>
    </source>
</evidence>
<dbReference type="Proteomes" id="UP000823405">
    <property type="component" value="Unassembled WGS sequence"/>
</dbReference>
<protein>
    <submittedName>
        <fullName evidence="1">Uncharacterized protein</fullName>
    </submittedName>
</protein>
<keyword evidence="2" id="KW-1185">Reference proteome</keyword>
<accession>A0A9P6UDS4</accession>
<dbReference type="AlphaFoldDB" id="A0A9P6UDS4"/>
<feature type="non-terminal residue" evidence="1">
    <location>
        <position position="168"/>
    </location>
</feature>
<organism evidence="1 2">
    <name type="scientific">Linnemannia gamsii</name>
    <dbReference type="NCBI Taxonomy" id="64522"/>
    <lineage>
        <taxon>Eukaryota</taxon>
        <taxon>Fungi</taxon>
        <taxon>Fungi incertae sedis</taxon>
        <taxon>Mucoromycota</taxon>
        <taxon>Mortierellomycotina</taxon>
        <taxon>Mortierellomycetes</taxon>
        <taxon>Mortierellales</taxon>
        <taxon>Mortierellaceae</taxon>
        <taxon>Linnemannia</taxon>
    </lineage>
</organism>
<feature type="non-terminal residue" evidence="1">
    <location>
        <position position="1"/>
    </location>
</feature>
<proteinExistence type="predicted"/>
<sequence>RVIILQLCLDIAEREGTTFTCKDWMLLQLSSNALFPIDLSALLFGSFTKVIIQHSVDFTVMSNFVKERFSKLRKRLLDLTPNTTSEPSVYRILLVVDEAQNLSKKEFGTYLSEQINSEHVQTRPVLSPLVHGFYGIVDNRRDFCIVPCGTSLSIYDMNWLQDSAPGIK</sequence>
<gene>
    <name evidence="1" type="ORF">BGZ97_010720</name>
</gene>
<comment type="caution">
    <text evidence="1">The sequence shown here is derived from an EMBL/GenBank/DDBJ whole genome shotgun (WGS) entry which is preliminary data.</text>
</comment>